<feature type="disulfide bond" evidence="5">
    <location>
        <begin position="155"/>
        <end position="174"/>
    </location>
</feature>
<feature type="region of interest" description="Disordered" evidence="6">
    <location>
        <begin position="222"/>
        <end position="255"/>
    </location>
</feature>
<organism evidence="9 10">
    <name type="scientific">Acanthosepion pharaonis</name>
    <name type="common">Pharaoh cuttlefish</name>
    <name type="synonym">Sepia pharaonis</name>
    <dbReference type="NCBI Taxonomy" id="158019"/>
    <lineage>
        <taxon>Eukaryota</taxon>
        <taxon>Metazoa</taxon>
        <taxon>Spiralia</taxon>
        <taxon>Lophotrochozoa</taxon>
        <taxon>Mollusca</taxon>
        <taxon>Cephalopoda</taxon>
        <taxon>Coleoidea</taxon>
        <taxon>Decapodiformes</taxon>
        <taxon>Sepiida</taxon>
        <taxon>Sepiina</taxon>
        <taxon>Sepiidae</taxon>
        <taxon>Acanthosepion</taxon>
    </lineage>
</organism>
<dbReference type="SUPFAM" id="SSF57610">
    <property type="entry name" value="Thyroglobulin type-1 domain"/>
    <property type="match status" value="2"/>
</dbReference>
<dbReference type="GO" id="GO:0007160">
    <property type="term" value="P:cell-matrix adhesion"/>
    <property type="evidence" value="ECO:0007669"/>
    <property type="project" value="TreeGrafter"/>
</dbReference>
<feature type="chain" id="PRO_5032457076" description="Thyroglobulin type-1 domain-containing protein" evidence="7">
    <location>
        <begin position="19"/>
        <end position="332"/>
    </location>
</feature>
<dbReference type="Pfam" id="PF00086">
    <property type="entry name" value="Thyroglobulin_1"/>
    <property type="match status" value="2"/>
</dbReference>
<feature type="signal peptide" evidence="7">
    <location>
        <begin position="1"/>
        <end position="18"/>
    </location>
</feature>
<dbReference type="InterPro" id="IPR051950">
    <property type="entry name" value="Dev_reg/Prot_inhib"/>
</dbReference>
<comment type="subcellular location">
    <subcellularLocation>
        <location evidence="1">Secreted</location>
    </subcellularLocation>
</comment>
<dbReference type="InterPro" id="IPR036857">
    <property type="entry name" value="Thyroglobulin_1_sf"/>
</dbReference>
<dbReference type="SMART" id="SM00211">
    <property type="entry name" value="TY"/>
    <property type="match status" value="2"/>
</dbReference>
<feature type="domain" description="Thyroglobulin type-1" evidence="8">
    <location>
        <begin position="85"/>
        <end position="146"/>
    </location>
</feature>
<dbReference type="AlphaFoldDB" id="A0A812B621"/>
<evidence type="ECO:0000256" key="4">
    <source>
        <dbReference type="ARBA" id="ARBA00023157"/>
    </source>
</evidence>
<evidence type="ECO:0000256" key="5">
    <source>
        <dbReference type="PROSITE-ProRule" id="PRU00500"/>
    </source>
</evidence>
<dbReference type="PROSITE" id="PS00484">
    <property type="entry name" value="THYROGLOBULIN_1_1"/>
    <property type="match status" value="1"/>
</dbReference>
<evidence type="ECO:0000256" key="2">
    <source>
        <dbReference type="ARBA" id="ARBA00022525"/>
    </source>
</evidence>
<dbReference type="GO" id="GO:0005615">
    <property type="term" value="C:extracellular space"/>
    <property type="evidence" value="ECO:0007669"/>
    <property type="project" value="TreeGrafter"/>
</dbReference>
<keyword evidence="4 5" id="KW-1015">Disulfide bond</keyword>
<evidence type="ECO:0000256" key="3">
    <source>
        <dbReference type="ARBA" id="ARBA00022737"/>
    </source>
</evidence>
<dbReference type="PROSITE" id="PS51162">
    <property type="entry name" value="THYROGLOBULIN_1_2"/>
    <property type="match status" value="2"/>
</dbReference>
<keyword evidence="3" id="KW-0677">Repeat</keyword>
<proteinExistence type="predicted"/>
<dbReference type="InterPro" id="IPR000716">
    <property type="entry name" value="Thyroglobulin_1"/>
</dbReference>
<reference evidence="9" key="1">
    <citation type="submission" date="2021-01" db="EMBL/GenBank/DDBJ databases">
        <authorList>
            <person name="Li R."/>
            <person name="Bekaert M."/>
        </authorList>
    </citation>
    <scope>NUCLEOTIDE SEQUENCE</scope>
    <source>
        <strain evidence="9">Farmed</strain>
    </source>
</reference>
<comment type="caution">
    <text evidence="9">The sequence shown here is derived from an EMBL/GenBank/DDBJ whole genome shotgun (WGS) entry which is preliminary data.</text>
</comment>
<dbReference type="Gene3D" id="4.10.800.10">
    <property type="entry name" value="Thyroglobulin type-1"/>
    <property type="match status" value="2"/>
</dbReference>
<keyword evidence="10" id="KW-1185">Reference proteome</keyword>
<dbReference type="OrthoDB" id="10044468at2759"/>
<dbReference type="CDD" id="cd00191">
    <property type="entry name" value="TY"/>
    <property type="match status" value="2"/>
</dbReference>
<feature type="region of interest" description="Disordered" evidence="6">
    <location>
        <begin position="37"/>
        <end position="79"/>
    </location>
</feature>
<gene>
    <name evidence="9" type="ORF">SPHA_11587</name>
</gene>
<evidence type="ECO:0000256" key="6">
    <source>
        <dbReference type="SAM" id="MobiDB-lite"/>
    </source>
</evidence>
<evidence type="ECO:0000259" key="8">
    <source>
        <dbReference type="PROSITE" id="PS51162"/>
    </source>
</evidence>
<accession>A0A812B621</accession>
<name>A0A812B621_ACAPH</name>
<dbReference type="GO" id="GO:0005604">
    <property type="term" value="C:basement membrane"/>
    <property type="evidence" value="ECO:0007669"/>
    <property type="project" value="TreeGrafter"/>
</dbReference>
<comment type="caution">
    <text evidence="5">Lacks conserved residue(s) required for the propagation of feature annotation.</text>
</comment>
<evidence type="ECO:0000256" key="1">
    <source>
        <dbReference type="ARBA" id="ARBA00004613"/>
    </source>
</evidence>
<dbReference type="Proteomes" id="UP000597762">
    <property type="component" value="Unassembled WGS sequence"/>
</dbReference>
<dbReference type="EMBL" id="CAHIKZ030000382">
    <property type="protein sequence ID" value="CAE1171421.1"/>
    <property type="molecule type" value="Genomic_DNA"/>
</dbReference>
<keyword evidence="2" id="KW-0964">Secreted</keyword>
<keyword evidence="7" id="KW-0732">Signal</keyword>
<evidence type="ECO:0000313" key="10">
    <source>
        <dbReference type="Proteomes" id="UP000597762"/>
    </source>
</evidence>
<protein>
    <recommendedName>
        <fullName evidence="8">Thyroglobulin type-1 domain-containing protein</fullName>
    </recommendedName>
</protein>
<sequence>MTFSLSLTFPMTLSLSLSLTFPIDSLSLFSPQDYMASSSDGSGEDVITDDEDQGSGNGDVYPSSGTSVQPELSAVTDDPNLRTKLTPCLRQHKEHKASGNIYVPHCTKKGEYHKRQCTNYACWCVDPNGLIIKGTNRSESDEKPDCENGSNLGLCLKSLLKHSTGLLGSFRPKCSESGDYKAIQCHESKCWCVDKQGTEVESTKVNLPQIPICVETNPIPSTVPSTSSTTTTTTATTTKDTTTTTTEATTSSTTSTTTIKLTSTKRNEFHLKNPGYDINDVSVSSDLNVLFNLMSQEAEYRSWAADESFFLLFSYKDNLHKMLLSHCGHRAH</sequence>
<feature type="compositionally biased region" description="Acidic residues" evidence="6">
    <location>
        <begin position="42"/>
        <end position="53"/>
    </location>
</feature>
<dbReference type="PANTHER" id="PTHR12352:SF3">
    <property type="entry name" value="NIDOGEN-2"/>
    <property type="match status" value="1"/>
</dbReference>
<evidence type="ECO:0000256" key="7">
    <source>
        <dbReference type="SAM" id="SignalP"/>
    </source>
</evidence>
<dbReference type="PANTHER" id="PTHR12352">
    <property type="entry name" value="SECRETED MODULAR CALCIUM-BINDING PROTEIN"/>
    <property type="match status" value="1"/>
</dbReference>
<evidence type="ECO:0000313" key="9">
    <source>
        <dbReference type="EMBL" id="CAE1171421.1"/>
    </source>
</evidence>
<feature type="domain" description="Thyroglobulin type-1" evidence="8">
    <location>
        <begin position="152"/>
        <end position="213"/>
    </location>
</feature>